<evidence type="ECO:0000313" key="2">
    <source>
        <dbReference type="Proteomes" id="UP000267623"/>
    </source>
</evidence>
<dbReference type="AlphaFoldDB" id="A0A3N0X6R5"/>
<dbReference type="InterPro" id="IPR053773">
    <property type="entry name" value="Vpar_1526-like"/>
</dbReference>
<dbReference type="Proteomes" id="UP000267623">
    <property type="component" value="Unassembled WGS sequence"/>
</dbReference>
<reference evidence="2" key="2">
    <citation type="submission" date="2018-11" db="EMBL/GenBank/DDBJ databases">
        <title>Proposal to divide the Flavobacteriaceae and reorganize its genera based on Amino Acid Identity values calculated from whole genome sequences.</title>
        <authorList>
            <person name="Nicholson A.C."/>
            <person name="Gulvik C.A."/>
            <person name="Whitney A.M."/>
            <person name="Humrighouse B.W."/>
            <person name="Bell M."/>
            <person name="Holmes B."/>
            <person name="Steigerwalt A."/>
            <person name="Villarma A."/>
            <person name="Sheth M."/>
            <person name="Batra D."/>
            <person name="Pryor J."/>
            <person name="Bernardet J.-F."/>
            <person name="Hugo C."/>
            <person name="Kampfer P."/>
            <person name="Newman J."/>
            <person name="Mcquiston J."/>
        </authorList>
    </citation>
    <scope>NUCLEOTIDE SEQUENCE [LARGE SCALE GENOMIC DNA]</scope>
    <source>
        <strain evidence="2">DSM 22165</strain>
    </source>
</reference>
<organism evidence="1 2">
    <name type="scientific">Epilithonimonas hominis</name>
    <dbReference type="NCBI Taxonomy" id="420404"/>
    <lineage>
        <taxon>Bacteria</taxon>
        <taxon>Pseudomonadati</taxon>
        <taxon>Bacteroidota</taxon>
        <taxon>Flavobacteriia</taxon>
        <taxon>Flavobacteriales</taxon>
        <taxon>Weeksellaceae</taxon>
        <taxon>Chryseobacterium group</taxon>
        <taxon>Epilithonimonas</taxon>
    </lineage>
</organism>
<evidence type="ECO:0000313" key="1">
    <source>
        <dbReference type="EMBL" id="ROI12521.1"/>
    </source>
</evidence>
<sequence length="191" mass="21846">MQAMTVNAAKRGAKSNYKLLSEILCTSISKDCPEIIELISSEALSVIPSLNKIHIDYLSLKILIHEAKMPNNPLDYININIKPTLNSITAVKEITISEIQYLSLKRVLEPMGFVYVEIIPALINEYEEIKGKNYETIKDYCRKNNLTNIIELIELAETKYVGHYRLTPIGRLIGWMNLAQFSQIEIKELFK</sequence>
<comment type="caution">
    <text evidence="1">The sequence shown here is derived from an EMBL/GenBank/DDBJ whole genome shotgun (WGS) entry which is preliminary data.</text>
</comment>
<accession>A0A3N0X6R5</accession>
<gene>
    <name evidence="1" type="ORF">EGH73_11195</name>
</gene>
<reference evidence="2" key="1">
    <citation type="submission" date="2018-11" db="EMBL/GenBank/DDBJ databases">
        <title>Proposal to divide the Flavobacteriaceae and reorganize its genera based on Amino Acid Identity values calculated from whole genome sequences.</title>
        <authorList>
            <person name="Nicholson A.C."/>
            <person name="Gulvik C.A."/>
            <person name="Whitney A.M."/>
            <person name="Humrighouse B.W."/>
            <person name="Bell M."/>
            <person name="Holmes B."/>
            <person name="Steigerwalt A."/>
            <person name="Villarma A."/>
            <person name="Sheth M."/>
            <person name="Batra D."/>
            <person name="Pryor J."/>
            <person name="Bernardet J.-F."/>
            <person name="Hugo C."/>
            <person name="Kampfer P."/>
            <person name="Newman J."/>
            <person name="Mcquiston J.R."/>
        </authorList>
    </citation>
    <scope>NUCLEOTIDE SEQUENCE [LARGE SCALE GENOMIC DNA]</scope>
    <source>
        <strain evidence="2">DSM 22165</strain>
    </source>
</reference>
<dbReference type="EMBL" id="RJTU01000071">
    <property type="protein sequence ID" value="ROI12521.1"/>
    <property type="molecule type" value="Genomic_DNA"/>
</dbReference>
<dbReference type="NCBIfam" id="NF045477">
    <property type="entry name" value="LPO_1073_dom"/>
    <property type="match status" value="1"/>
</dbReference>
<name>A0A3N0X6R5_9FLAO</name>
<protein>
    <submittedName>
        <fullName evidence="1">Uncharacterized protein</fullName>
    </submittedName>
</protein>
<proteinExistence type="predicted"/>